<comment type="catalytic activity">
    <reaction evidence="9">
        <text>(R)-2-hydroxyglutarate + NAD(+) = 2-oxoglutarate + NADH + H(+)</text>
        <dbReference type="Rhea" id="RHEA:49612"/>
        <dbReference type="ChEBI" id="CHEBI:15378"/>
        <dbReference type="ChEBI" id="CHEBI:15801"/>
        <dbReference type="ChEBI" id="CHEBI:16810"/>
        <dbReference type="ChEBI" id="CHEBI:57540"/>
        <dbReference type="ChEBI" id="CHEBI:57945"/>
        <dbReference type="EC" id="1.1.1.399"/>
    </reaction>
</comment>
<dbReference type="FunFam" id="3.30.70.260:FF:000008">
    <property type="entry name" value="D-3-phosphoglycerate dehydrogenase, chloroplastic"/>
    <property type="match status" value="1"/>
</dbReference>
<dbReference type="PANTHER" id="PTHR42789">
    <property type="entry name" value="D-ISOMER SPECIFIC 2-HYDROXYACID DEHYDROGENASE FAMILY PROTEIN (AFU_ORTHOLOGUE AFUA_6G10090)"/>
    <property type="match status" value="1"/>
</dbReference>
<dbReference type="AlphaFoldDB" id="A0A0M4DC99"/>
<dbReference type="SUPFAM" id="SSF55021">
    <property type="entry name" value="ACT-like"/>
    <property type="match status" value="1"/>
</dbReference>
<dbReference type="InterPro" id="IPR006139">
    <property type="entry name" value="D-isomer_2_OHA_DH_cat_dom"/>
</dbReference>
<comment type="pathway">
    <text evidence="2 11">Amino-acid biosynthesis; L-serine biosynthesis; L-serine from 3-phospho-D-glycerate: step 1/3.</text>
</comment>
<dbReference type="EC" id="1.1.1.95" evidence="11"/>
<evidence type="ECO:0000256" key="11">
    <source>
        <dbReference type="RuleBase" id="RU363003"/>
    </source>
</evidence>
<dbReference type="PANTHER" id="PTHR42789:SF1">
    <property type="entry name" value="D-ISOMER SPECIFIC 2-HYDROXYACID DEHYDROGENASE FAMILY PROTEIN (AFU_ORTHOLOGUE AFUA_6G10090)"/>
    <property type="match status" value="1"/>
</dbReference>
<dbReference type="PATRIC" id="fig|1603606.3.peg.3659"/>
<evidence type="ECO:0000256" key="6">
    <source>
        <dbReference type="ARBA" id="ARBA00023002"/>
    </source>
</evidence>
<evidence type="ECO:0000256" key="3">
    <source>
        <dbReference type="ARBA" id="ARBA00005854"/>
    </source>
</evidence>
<evidence type="ECO:0000256" key="1">
    <source>
        <dbReference type="ARBA" id="ARBA00003800"/>
    </source>
</evidence>
<dbReference type="InterPro" id="IPR050857">
    <property type="entry name" value="D-2-hydroxyacid_DH"/>
</dbReference>
<dbReference type="GO" id="GO:0006564">
    <property type="term" value="P:L-serine biosynthetic process"/>
    <property type="evidence" value="ECO:0007669"/>
    <property type="project" value="UniProtKB-UniRule"/>
</dbReference>
<proteinExistence type="inferred from homology"/>
<evidence type="ECO:0000256" key="5">
    <source>
        <dbReference type="ARBA" id="ARBA00022605"/>
    </source>
</evidence>
<dbReference type="Pfam" id="PF02826">
    <property type="entry name" value="2-Hacid_dh_C"/>
    <property type="match status" value="1"/>
</dbReference>
<dbReference type="GO" id="GO:0051287">
    <property type="term" value="F:NAD binding"/>
    <property type="evidence" value="ECO:0007669"/>
    <property type="project" value="UniProtKB-UniRule"/>
</dbReference>
<keyword evidence="8 11" id="KW-0718">Serine biosynthesis</keyword>
<dbReference type="PROSITE" id="PS51671">
    <property type="entry name" value="ACT"/>
    <property type="match status" value="1"/>
</dbReference>
<dbReference type="Gene3D" id="3.30.1330.90">
    <property type="entry name" value="D-3-phosphoglycerate dehydrogenase, domain 3"/>
    <property type="match status" value="1"/>
</dbReference>
<organism evidence="13 14">
    <name type="scientific">Desulfuromonas soudanensis</name>
    <dbReference type="NCBI Taxonomy" id="1603606"/>
    <lineage>
        <taxon>Bacteria</taxon>
        <taxon>Pseudomonadati</taxon>
        <taxon>Thermodesulfobacteriota</taxon>
        <taxon>Desulfuromonadia</taxon>
        <taxon>Desulfuromonadales</taxon>
        <taxon>Desulfuromonadaceae</taxon>
        <taxon>Desulfuromonas</taxon>
    </lineage>
</organism>
<dbReference type="Pfam" id="PF00389">
    <property type="entry name" value="2-Hacid_dh"/>
    <property type="match status" value="1"/>
</dbReference>
<dbReference type="CDD" id="cd04902">
    <property type="entry name" value="ACT_3PGDH-xct"/>
    <property type="match status" value="1"/>
</dbReference>
<dbReference type="SUPFAM" id="SSF143548">
    <property type="entry name" value="Serine metabolism enzymes domain"/>
    <property type="match status" value="1"/>
</dbReference>
<dbReference type="CDD" id="cd12173">
    <property type="entry name" value="PGDH_4"/>
    <property type="match status" value="1"/>
</dbReference>
<evidence type="ECO:0000256" key="10">
    <source>
        <dbReference type="ARBA" id="ARBA00048731"/>
    </source>
</evidence>
<dbReference type="Gene3D" id="3.40.50.720">
    <property type="entry name" value="NAD(P)-binding Rossmann-like Domain"/>
    <property type="match status" value="2"/>
</dbReference>
<dbReference type="EMBL" id="CP010802">
    <property type="protein sequence ID" value="ALC18117.1"/>
    <property type="molecule type" value="Genomic_DNA"/>
</dbReference>
<comment type="similarity">
    <text evidence="3 11">Belongs to the D-isomer specific 2-hydroxyacid dehydrogenase family.</text>
</comment>
<keyword evidence="7 11" id="KW-0520">NAD</keyword>
<dbReference type="OrthoDB" id="9793626at2"/>
<reference evidence="13 14" key="1">
    <citation type="submission" date="2015-07" db="EMBL/GenBank/DDBJ databases">
        <title>Isolation and Genomic Characterization of a Novel Halophilic Metal-Reducing Deltaproteobacterium from the Deep Subsurface.</title>
        <authorList>
            <person name="Badalamenti J.P."/>
            <person name="Summers Z.M."/>
            <person name="Gralnick J.A."/>
            <person name="Bond D.R."/>
        </authorList>
    </citation>
    <scope>NUCLEOTIDE SEQUENCE [LARGE SCALE GENOMIC DNA]</scope>
    <source>
        <strain evidence="13 14">WTL</strain>
    </source>
</reference>
<evidence type="ECO:0000259" key="12">
    <source>
        <dbReference type="PROSITE" id="PS51671"/>
    </source>
</evidence>
<dbReference type="Gene3D" id="3.30.70.260">
    <property type="match status" value="1"/>
</dbReference>
<dbReference type="InterPro" id="IPR045865">
    <property type="entry name" value="ACT-like_dom_sf"/>
</dbReference>
<dbReference type="SUPFAM" id="SSF51735">
    <property type="entry name" value="NAD(P)-binding Rossmann-fold domains"/>
    <property type="match status" value="1"/>
</dbReference>
<dbReference type="RefSeq" id="WP_053552065.1">
    <property type="nucleotide sequence ID" value="NZ_CP010802.1"/>
</dbReference>
<name>A0A0M4DC99_9BACT</name>
<dbReference type="InterPro" id="IPR029752">
    <property type="entry name" value="D-isomer_DH_CS1"/>
</dbReference>
<dbReference type="InterPro" id="IPR002912">
    <property type="entry name" value="ACT_dom"/>
</dbReference>
<dbReference type="Pfam" id="PF19304">
    <property type="entry name" value="PGDH_inter"/>
    <property type="match status" value="1"/>
</dbReference>
<dbReference type="FunFam" id="3.40.50.720:FF:000021">
    <property type="entry name" value="D-3-phosphoglycerate dehydrogenase"/>
    <property type="match status" value="1"/>
</dbReference>
<dbReference type="PROSITE" id="PS00065">
    <property type="entry name" value="D_2_HYDROXYACID_DH_1"/>
    <property type="match status" value="1"/>
</dbReference>
<evidence type="ECO:0000256" key="7">
    <source>
        <dbReference type="ARBA" id="ARBA00023027"/>
    </source>
</evidence>
<dbReference type="InterPro" id="IPR045626">
    <property type="entry name" value="PGDH_ASB_dom"/>
</dbReference>
<dbReference type="SUPFAM" id="SSF52283">
    <property type="entry name" value="Formate/glycerate dehydrogenase catalytic domain-like"/>
    <property type="match status" value="1"/>
</dbReference>
<dbReference type="STRING" id="1603606.DSOUD_3398"/>
<evidence type="ECO:0000256" key="9">
    <source>
        <dbReference type="ARBA" id="ARBA00048126"/>
    </source>
</evidence>
<keyword evidence="14" id="KW-1185">Reference proteome</keyword>
<feature type="domain" description="ACT" evidence="12">
    <location>
        <begin position="455"/>
        <end position="527"/>
    </location>
</feature>
<dbReference type="InterPro" id="IPR006140">
    <property type="entry name" value="D-isomer_DH_NAD-bd"/>
</dbReference>
<dbReference type="KEGG" id="des:DSOUD_3398"/>
<dbReference type="InterPro" id="IPR036291">
    <property type="entry name" value="NAD(P)-bd_dom_sf"/>
</dbReference>
<dbReference type="FunFam" id="3.30.1330.90:FF:000003">
    <property type="entry name" value="D-3-phosphoglycerate dehydrogenase"/>
    <property type="match status" value="1"/>
</dbReference>
<dbReference type="InterPro" id="IPR029753">
    <property type="entry name" value="D-isomer_DH_CS"/>
</dbReference>
<sequence length="527" mass="56793">MKVLVSDKFSPEGLSVFEEAQGIELDYRPGISPAELLEAVSDAEALVVRGGTQVTAEVFAAAKRLKVVGRAGIGVENMDLSAANSKGVVIVTTPFGSTTTTAEHTIAMIMALARQIPEASHSTKSGRWEKDRFLGVEISGKTLGVIGAGKIGRLVIERALGLKMRVVVYDPYLADEVVRQMEAEQVDFDQLLERSDFITLHLPLTAETEGLLNREALEKVKPSCRIVNCAIGGLIDEEALAEAICSGRVAGAALDVFSKEPPDGDNPLLPLEQVICTPHLRAATLDAQVNVTVQVAHQITDFLQRGIVTNAINVPSISADLLGVIRPYIELAERLGSFQAQLSARGLQSIIVEYAGIVTDHPTAPLTMALLKGLLTPMLGSMVNYVNAPHLATERGLRVIETRSATAEGFSNIIRLTVNGAEGQRSVCGTLFGQDDYRIVRVDDYPVEAVPEGNLLVLHNYDRPGVIGFIGKILADANINIAMMNLSRRKIKGRAISMINVDSRIPEEILEALRSNENILSAVQVQL</sequence>
<gene>
    <name evidence="13" type="ORF">DSOUD_3398</name>
</gene>
<evidence type="ECO:0000313" key="13">
    <source>
        <dbReference type="EMBL" id="ALC18117.1"/>
    </source>
</evidence>
<protein>
    <recommendedName>
        <fullName evidence="4 11">D-3-phosphoglycerate dehydrogenase</fullName>
        <ecNumber evidence="11">1.1.1.95</ecNumber>
    </recommendedName>
</protein>
<dbReference type="PROSITE" id="PS00670">
    <property type="entry name" value="D_2_HYDROXYACID_DH_2"/>
    <property type="match status" value="1"/>
</dbReference>
<dbReference type="GO" id="GO:0004617">
    <property type="term" value="F:phosphoglycerate dehydrogenase activity"/>
    <property type="evidence" value="ECO:0007669"/>
    <property type="project" value="UniProtKB-UniRule"/>
</dbReference>
<dbReference type="InterPro" id="IPR006236">
    <property type="entry name" value="PGDH"/>
</dbReference>
<dbReference type="Proteomes" id="UP000057158">
    <property type="component" value="Chromosome"/>
</dbReference>
<keyword evidence="5 11" id="KW-0028">Amino-acid biosynthesis</keyword>
<keyword evidence="6 11" id="KW-0560">Oxidoreductase</keyword>
<evidence type="ECO:0000313" key="14">
    <source>
        <dbReference type="Proteomes" id="UP000057158"/>
    </source>
</evidence>
<dbReference type="UniPathway" id="UPA00135">
    <property type="reaction ID" value="UER00196"/>
</dbReference>
<dbReference type="Pfam" id="PF01842">
    <property type="entry name" value="ACT"/>
    <property type="match status" value="1"/>
</dbReference>
<accession>A0A0M4DC99</accession>
<dbReference type="NCBIfam" id="TIGR01327">
    <property type="entry name" value="PGDH"/>
    <property type="match status" value="1"/>
</dbReference>
<comment type="function">
    <text evidence="1">Catalyzes the reversible oxidation of 3-phospho-D-glycerate to 3-phosphonooxypyruvate, the first step of the phosphorylated L-serine biosynthesis pathway. Also catalyzes the reversible oxidation of 2-hydroxyglutarate to 2-oxoglutarate.</text>
</comment>
<comment type="catalytic activity">
    <reaction evidence="10 11">
        <text>(2R)-3-phosphoglycerate + NAD(+) = 3-phosphooxypyruvate + NADH + H(+)</text>
        <dbReference type="Rhea" id="RHEA:12641"/>
        <dbReference type="ChEBI" id="CHEBI:15378"/>
        <dbReference type="ChEBI" id="CHEBI:18110"/>
        <dbReference type="ChEBI" id="CHEBI:57540"/>
        <dbReference type="ChEBI" id="CHEBI:57945"/>
        <dbReference type="ChEBI" id="CHEBI:58272"/>
        <dbReference type="EC" id="1.1.1.95"/>
    </reaction>
</comment>
<evidence type="ECO:0000256" key="4">
    <source>
        <dbReference type="ARBA" id="ARBA00021582"/>
    </source>
</evidence>
<evidence type="ECO:0000256" key="8">
    <source>
        <dbReference type="ARBA" id="ARBA00023299"/>
    </source>
</evidence>
<dbReference type="InterPro" id="IPR029009">
    <property type="entry name" value="ASB_dom_sf"/>
</dbReference>
<evidence type="ECO:0000256" key="2">
    <source>
        <dbReference type="ARBA" id="ARBA00005216"/>
    </source>
</evidence>